<feature type="region of interest" description="Disordered" evidence="1">
    <location>
        <begin position="1"/>
        <end position="174"/>
    </location>
</feature>
<feature type="compositionally biased region" description="Acidic residues" evidence="1">
    <location>
        <begin position="524"/>
        <end position="538"/>
    </location>
</feature>
<feature type="region of interest" description="Disordered" evidence="1">
    <location>
        <begin position="427"/>
        <end position="483"/>
    </location>
</feature>
<proteinExistence type="predicted"/>
<dbReference type="Pfam" id="PF10446">
    <property type="entry name" value="DUF2457"/>
    <property type="match status" value="1"/>
</dbReference>
<feature type="compositionally biased region" description="Low complexity" evidence="1">
    <location>
        <begin position="105"/>
        <end position="119"/>
    </location>
</feature>
<keyword evidence="3" id="KW-1185">Reference proteome</keyword>
<dbReference type="HOGENOM" id="CLU_014084_0_0_1"/>
<dbReference type="STRING" id="1442369.A0A0D2IYT7"/>
<gene>
    <name evidence="2" type="ORF">Z518_09522</name>
</gene>
<dbReference type="OrthoDB" id="2011769at2759"/>
<feature type="region of interest" description="Disordered" evidence="1">
    <location>
        <begin position="503"/>
        <end position="652"/>
    </location>
</feature>
<feature type="compositionally biased region" description="Polar residues" evidence="1">
    <location>
        <begin position="284"/>
        <end position="298"/>
    </location>
</feature>
<feature type="compositionally biased region" description="Acidic residues" evidence="1">
    <location>
        <begin position="345"/>
        <end position="400"/>
    </location>
</feature>
<dbReference type="GeneID" id="25297593"/>
<organism evidence="2 3">
    <name type="scientific">Rhinocladiella mackenziei CBS 650.93</name>
    <dbReference type="NCBI Taxonomy" id="1442369"/>
    <lineage>
        <taxon>Eukaryota</taxon>
        <taxon>Fungi</taxon>
        <taxon>Dikarya</taxon>
        <taxon>Ascomycota</taxon>
        <taxon>Pezizomycotina</taxon>
        <taxon>Eurotiomycetes</taxon>
        <taxon>Chaetothyriomycetidae</taxon>
        <taxon>Chaetothyriales</taxon>
        <taxon>Herpotrichiellaceae</taxon>
        <taxon>Rhinocladiella</taxon>
    </lineage>
</organism>
<sequence length="778" mass="85303">MAHHQKHQTDARRRSSAMQSLLKIFNLSNAPTVPLDDDESNGDADEPPDDQTSPPGTQATRYTLYSRSMAPPNARRESLLTRAIMAESKHEEISPRSTAAPRGLSATSSHSTASMTSTAELTSDEDAKSSPRSATPSPPPPPGRFHNLLNPKKSSPPPSKVLIAPITKDDKPAVADVGEAAVEKTLGRKRCIMFACGGTEPEKSRNSISLSKETSPAELEGPQRKSALTFACPARSNAGGMKKSPSQPCVEAKAQRRPSPAPMVRRKSNAEAVDLSGRSADTAKLTTSDGSRPNSPSPKATFHEFGSSHDETDSWIDRPSIHQEKLTFDDCMRKENRIRQIGREVEEEAEEEEREQEELEDEFDDNENEDDFAPSDDASDGGNESDDEGGFASSDDESDAGSEYQFWAPSATSAAASVEHLNIGHFSSRRQSDASSIESLTHVGSPPLHSMRWHVGKSRHHASSKIPKMRPGTPELPDSTDFVCGTLDEDRPLEAAYISCREQKKRAKHIPIPQDIDPSFPTTDPDDNEENSDEEDIDESQHSSGGPRWLKDQFAGFEDETRGHLKSPILSPPARPPTSPHHMTIAARQDHRRGNHRSPPSKHMITRSPAPARKLFGHSPTRVRSPPPPAKLRSPRGSPTNVTVPYGIGTKGLAQRPNMERTASLPDTPNPFFRNFKIGSPSIPNIASGAVTPAAEEPPRPDMHVRGPVDIVIGLEKKRQKRKEKYWRQHCRKAAKEQAERKPIPGRGAERMRELGLECAERTKGYGLGQQTQLVLSL</sequence>
<feature type="compositionally biased region" description="Acidic residues" evidence="1">
    <location>
        <begin position="35"/>
        <end position="49"/>
    </location>
</feature>
<dbReference type="Proteomes" id="UP000053617">
    <property type="component" value="Unassembled WGS sequence"/>
</dbReference>
<reference evidence="2 3" key="1">
    <citation type="submission" date="2015-01" db="EMBL/GenBank/DDBJ databases">
        <title>The Genome Sequence of Rhinocladiella mackenzie CBS 650.93.</title>
        <authorList>
            <consortium name="The Broad Institute Genomics Platform"/>
            <person name="Cuomo C."/>
            <person name="de Hoog S."/>
            <person name="Gorbushina A."/>
            <person name="Stielow B."/>
            <person name="Teixiera M."/>
            <person name="Abouelleil A."/>
            <person name="Chapman S.B."/>
            <person name="Priest M."/>
            <person name="Young S.K."/>
            <person name="Wortman J."/>
            <person name="Nusbaum C."/>
            <person name="Birren B."/>
        </authorList>
    </citation>
    <scope>NUCLEOTIDE SEQUENCE [LARGE SCALE GENOMIC DNA]</scope>
    <source>
        <strain evidence="2 3">CBS 650.93</strain>
    </source>
</reference>
<evidence type="ECO:0000313" key="2">
    <source>
        <dbReference type="EMBL" id="KIX01795.1"/>
    </source>
</evidence>
<feature type="compositionally biased region" description="Pro residues" evidence="1">
    <location>
        <begin position="570"/>
        <end position="579"/>
    </location>
</feature>
<feature type="region of interest" description="Disordered" evidence="1">
    <location>
        <begin position="196"/>
        <end position="407"/>
    </location>
</feature>
<evidence type="ECO:0000256" key="1">
    <source>
        <dbReference type="SAM" id="MobiDB-lite"/>
    </source>
</evidence>
<dbReference type="AlphaFoldDB" id="A0A0D2IYT7"/>
<feature type="compositionally biased region" description="Basic residues" evidence="1">
    <location>
        <begin position="590"/>
        <end position="600"/>
    </location>
</feature>
<name>A0A0D2IYT7_9EURO</name>
<dbReference type="VEuPathDB" id="FungiDB:Z518_09522"/>
<protein>
    <submittedName>
        <fullName evidence="2">Rhinocladiella mackenziei CBS 650.93 unplaced genomic scaffold supercont1.7, whole genome shotgun sequence</fullName>
    </submittedName>
</protein>
<accession>A0A0D2IYT7</accession>
<feature type="compositionally biased region" description="Polar residues" evidence="1">
    <location>
        <begin position="50"/>
        <end position="66"/>
    </location>
</feature>
<feature type="compositionally biased region" description="Basic residues" evidence="1">
    <location>
        <begin position="451"/>
        <end position="463"/>
    </location>
</feature>
<dbReference type="InterPro" id="IPR018853">
    <property type="entry name" value="DUF2457"/>
</dbReference>
<dbReference type="EMBL" id="KN847481">
    <property type="protein sequence ID" value="KIX01795.1"/>
    <property type="molecule type" value="Genomic_DNA"/>
</dbReference>
<evidence type="ECO:0000313" key="3">
    <source>
        <dbReference type="Proteomes" id="UP000053617"/>
    </source>
</evidence>
<feature type="compositionally biased region" description="Basic and acidic residues" evidence="1">
    <location>
        <begin position="306"/>
        <end position="344"/>
    </location>
</feature>
<dbReference type="RefSeq" id="XP_013268931.1">
    <property type="nucleotide sequence ID" value="XM_013413477.1"/>
</dbReference>